<dbReference type="SUPFAM" id="SSF53850">
    <property type="entry name" value="Periplasmic binding protein-like II"/>
    <property type="match status" value="1"/>
</dbReference>
<name>A0A1T1HDW3_OCELI</name>
<dbReference type="Pfam" id="PF00497">
    <property type="entry name" value="SBP_bac_3"/>
    <property type="match status" value="1"/>
</dbReference>
<evidence type="ECO:0000313" key="4">
    <source>
        <dbReference type="Proteomes" id="UP000190064"/>
    </source>
</evidence>
<feature type="signal peptide" evidence="1">
    <location>
        <begin position="1"/>
        <end position="18"/>
    </location>
</feature>
<protein>
    <recommendedName>
        <fullName evidence="2">Solute-binding protein family 3/N-terminal domain-containing protein</fullName>
    </recommendedName>
</protein>
<dbReference type="Proteomes" id="UP000190064">
    <property type="component" value="Unassembled WGS sequence"/>
</dbReference>
<evidence type="ECO:0000259" key="2">
    <source>
        <dbReference type="SMART" id="SM00062"/>
    </source>
</evidence>
<accession>A0A1T1HDW3</accession>
<dbReference type="SMART" id="SM00062">
    <property type="entry name" value="PBPb"/>
    <property type="match status" value="1"/>
</dbReference>
<organism evidence="3 4">
    <name type="scientific">Oceanospirillum linum</name>
    <dbReference type="NCBI Taxonomy" id="966"/>
    <lineage>
        <taxon>Bacteria</taxon>
        <taxon>Pseudomonadati</taxon>
        <taxon>Pseudomonadota</taxon>
        <taxon>Gammaproteobacteria</taxon>
        <taxon>Oceanospirillales</taxon>
        <taxon>Oceanospirillaceae</taxon>
        <taxon>Oceanospirillum</taxon>
    </lineage>
</organism>
<feature type="domain" description="Solute-binding protein family 3/N-terminal" evidence="2">
    <location>
        <begin position="41"/>
        <end position="266"/>
    </location>
</feature>
<dbReference type="EMBL" id="MTSD02000001">
    <property type="protein sequence ID" value="OOV87996.1"/>
    <property type="molecule type" value="Genomic_DNA"/>
</dbReference>
<dbReference type="AlphaFoldDB" id="A0A1T1HDW3"/>
<keyword evidence="4" id="KW-1185">Reference proteome</keyword>
<feature type="chain" id="PRO_5012345821" description="Solute-binding protein family 3/N-terminal domain-containing protein" evidence="1">
    <location>
        <begin position="19"/>
        <end position="274"/>
    </location>
</feature>
<dbReference type="STRING" id="966.BTA35_0200070"/>
<gene>
    <name evidence="3" type="ORF">BTA35_0200070</name>
</gene>
<sequence>MAFLAFMLFVCLAGPLSASDSDPGAVDANVSTATETPEAIILKVGMPQPGVVPFFWQDRQGDFRGIYADTLRLVASRIALDLERSVKLEFIPLSQARLLRQFEAGDINVEAGVVPVQPDPGADPSIRLAELSLFTRPYGVVNNVIIYQPELSFPLFILPDLKGRRVATVRGSPVPNGLIREDFSNQWQIAQRVHRGWNDIGLMTEAVALYYQTSEKLSYRISLPYASNSVSFRLHRELKPLLDPFNRALANLEAEGKLDQLVCDYLCGTAPSSP</sequence>
<proteinExistence type="predicted"/>
<dbReference type="Gene3D" id="3.40.190.10">
    <property type="entry name" value="Periplasmic binding protein-like II"/>
    <property type="match status" value="2"/>
</dbReference>
<comment type="caution">
    <text evidence="3">The sequence shown here is derived from an EMBL/GenBank/DDBJ whole genome shotgun (WGS) entry which is preliminary data.</text>
</comment>
<keyword evidence="1" id="KW-0732">Signal</keyword>
<dbReference type="InterPro" id="IPR001638">
    <property type="entry name" value="Solute-binding_3/MltF_N"/>
</dbReference>
<evidence type="ECO:0000313" key="3">
    <source>
        <dbReference type="EMBL" id="OOV87996.1"/>
    </source>
</evidence>
<evidence type="ECO:0000256" key="1">
    <source>
        <dbReference type="SAM" id="SignalP"/>
    </source>
</evidence>
<reference evidence="3" key="1">
    <citation type="submission" date="2017-02" db="EMBL/GenBank/DDBJ databases">
        <title>Draft Genome Sequence of the Salt Water Bacterium Oceanospirillum linum ATCC 11336.</title>
        <authorList>
            <person name="Trachtenberg A.M."/>
            <person name="Carney J.G."/>
            <person name="Linnane J.D."/>
            <person name="Rheaume B.A."/>
            <person name="Pitts N.L."/>
            <person name="Mykles D.L."/>
            <person name="Maclea K.S."/>
        </authorList>
    </citation>
    <scope>NUCLEOTIDE SEQUENCE [LARGE SCALE GENOMIC DNA]</scope>
    <source>
        <strain evidence="3">ATCC 11336</strain>
    </source>
</reference>